<organism evidence="1 2">
    <name type="scientific">Brevundimonas pondensis</name>
    <dbReference type="NCBI Taxonomy" id="2774189"/>
    <lineage>
        <taxon>Bacteria</taxon>
        <taxon>Pseudomonadati</taxon>
        <taxon>Pseudomonadota</taxon>
        <taxon>Alphaproteobacteria</taxon>
        <taxon>Caulobacterales</taxon>
        <taxon>Caulobacteraceae</taxon>
        <taxon>Brevundimonas</taxon>
    </lineage>
</organism>
<protein>
    <submittedName>
        <fullName evidence="1">Uncharacterized protein</fullName>
    </submittedName>
</protein>
<proteinExistence type="predicted"/>
<gene>
    <name evidence="1" type="ORF">IFE19_01850</name>
</gene>
<sequence length="164" mass="17838">MSRVALPPEEADLLKRVLCEMLEPNRWDAGARHPWLPLARDLARRGFMALRPDRFGGAEVSVTAAGARALIEAGVIKARDLAGGADRLMRMLSGYRAGYEAGRTDPSLGDLSWGAVRDTPHNRAALNVLKRRGLIEERAAATAQEIEHLSGCRIVRATDAGMRA</sequence>
<reference evidence="1 2" key="1">
    <citation type="submission" date="2020-09" db="EMBL/GenBank/DDBJ databases">
        <title>Brevundimonas sp. LVF1 isolated from an oligotrophic pond in Goettingen, Germany.</title>
        <authorList>
            <person name="Friedrich I."/>
            <person name="Klassen A."/>
            <person name="Neubauer H."/>
            <person name="Schneider D."/>
            <person name="Hertel R."/>
            <person name="Daniel R."/>
        </authorList>
    </citation>
    <scope>NUCLEOTIDE SEQUENCE [LARGE SCALE GENOMIC DNA]</scope>
    <source>
        <strain evidence="1 2">LVF1</strain>
    </source>
</reference>
<keyword evidence="2" id="KW-1185">Reference proteome</keyword>
<evidence type="ECO:0000313" key="2">
    <source>
        <dbReference type="Proteomes" id="UP000663942"/>
    </source>
</evidence>
<dbReference type="EMBL" id="CP062006">
    <property type="protein sequence ID" value="QTC88174.1"/>
    <property type="molecule type" value="Genomic_DNA"/>
</dbReference>
<dbReference type="RefSeq" id="WP_207825200.1">
    <property type="nucleotide sequence ID" value="NZ_CP062006.1"/>
</dbReference>
<accession>A0ABX7SKH1</accession>
<dbReference type="Proteomes" id="UP000663942">
    <property type="component" value="Chromosome"/>
</dbReference>
<evidence type="ECO:0000313" key="1">
    <source>
        <dbReference type="EMBL" id="QTC88174.1"/>
    </source>
</evidence>
<name>A0ABX7SKH1_9CAUL</name>